<comment type="caution">
    <text evidence="1">The sequence shown here is derived from an EMBL/GenBank/DDBJ whole genome shotgun (WGS) entry which is preliminary data.</text>
</comment>
<evidence type="ECO:0000313" key="1">
    <source>
        <dbReference type="EMBL" id="TLQ39447.1"/>
    </source>
</evidence>
<organism evidence="1 2">
    <name type="scientific">Streptomyces marianii</name>
    <dbReference type="NCBI Taxonomy" id="1817406"/>
    <lineage>
        <taxon>Bacteria</taxon>
        <taxon>Bacillati</taxon>
        <taxon>Actinomycetota</taxon>
        <taxon>Actinomycetes</taxon>
        <taxon>Kitasatosporales</taxon>
        <taxon>Streptomycetaceae</taxon>
        <taxon>Streptomyces</taxon>
    </lineage>
</organism>
<evidence type="ECO:0000313" key="2">
    <source>
        <dbReference type="Proteomes" id="UP000305921"/>
    </source>
</evidence>
<dbReference type="RefSeq" id="WP_138058257.1">
    <property type="nucleotide sequence ID" value="NZ_VAWE01000002.1"/>
</dbReference>
<keyword evidence="2" id="KW-1185">Reference proteome</keyword>
<reference evidence="1 2" key="1">
    <citation type="submission" date="2019-05" db="EMBL/GenBank/DDBJ databases">
        <title>Streptomyces marianii sp. nov., a novel marine actinomycete from southern coast of India.</title>
        <authorList>
            <person name="Iniyan A.M."/>
            <person name="Wink J."/>
            <person name="Ramprasad E."/>
            <person name="Ramana C.V."/>
            <person name="Bunk B."/>
            <person name="Sproer C."/>
            <person name="Joseph F.-J.R.S."/>
            <person name="Vincent S.G.P."/>
        </authorList>
    </citation>
    <scope>NUCLEOTIDE SEQUENCE [LARGE SCALE GENOMIC DNA]</scope>
    <source>
        <strain evidence="1 2">ICN19</strain>
    </source>
</reference>
<name>A0A5R9DS53_9ACTN</name>
<proteinExistence type="predicted"/>
<accession>A0A5R9DS53</accession>
<protein>
    <submittedName>
        <fullName evidence="1">Uncharacterized protein</fullName>
    </submittedName>
</protein>
<dbReference type="EMBL" id="VAWE01000002">
    <property type="protein sequence ID" value="TLQ39447.1"/>
    <property type="molecule type" value="Genomic_DNA"/>
</dbReference>
<sequence>MTVLSARYAPPGPEFMDRVSVAAWVEPGLLGPECHVLLTPARPRLAESVERYRPGLLGIARGLGLGRPGEPYRLGLGLLLVRGIASLDYGHWDATLNVPYPPTWYATAQRQGRVNVAVGLSRRELGGGLVAVHEYLADMAEAGGLWTGVTAWRRTIPAAWLLRAV</sequence>
<dbReference type="Proteomes" id="UP000305921">
    <property type="component" value="Unassembled WGS sequence"/>
</dbReference>
<gene>
    <name evidence="1" type="ORF">FEF34_39435</name>
</gene>
<dbReference type="AlphaFoldDB" id="A0A5R9DS53"/>